<reference evidence="3 4" key="2">
    <citation type="journal article" date="2016" name="Front. Microbiol.">
        <title>Genome and transcriptome sequences reveal the specific parasitism of the nematophagous Purpureocillium lilacinum 36-1.</title>
        <authorList>
            <person name="Xie J."/>
            <person name="Li S."/>
            <person name="Mo C."/>
            <person name="Xiao X."/>
            <person name="Peng D."/>
            <person name="Wang G."/>
            <person name="Xiao Y."/>
        </authorList>
    </citation>
    <scope>NUCLEOTIDE SEQUENCE [LARGE SCALE GENOMIC DNA]</scope>
    <source>
        <strain evidence="3 4">36-1</strain>
    </source>
</reference>
<comment type="caution">
    <text evidence="3">The sequence shown here is derived from an EMBL/GenBank/DDBJ whole genome shotgun (WGS) entry which is preliminary data.</text>
</comment>
<dbReference type="SUPFAM" id="SSF47616">
    <property type="entry name" value="GST C-terminal domain-like"/>
    <property type="match status" value="1"/>
</dbReference>
<organism evidence="3 4">
    <name type="scientific">Purpureocillium lilacinum</name>
    <name type="common">Paecilomyces lilacinus</name>
    <dbReference type="NCBI Taxonomy" id="33203"/>
    <lineage>
        <taxon>Eukaryota</taxon>
        <taxon>Fungi</taxon>
        <taxon>Dikarya</taxon>
        <taxon>Ascomycota</taxon>
        <taxon>Pezizomycotina</taxon>
        <taxon>Sordariomycetes</taxon>
        <taxon>Hypocreomycetidae</taxon>
        <taxon>Hypocreales</taxon>
        <taxon>Ophiocordycipitaceae</taxon>
        <taxon>Purpureocillium</taxon>
    </lineage>
</organism>
<dbReference type="PROSITE" id="PS50405">
    <property type="entry name" value="GST_CTER"/>
    <property type="match status" value="1"/>
</dbReference>
<evidence type="ECO:0000313" key="4">
    <source>
        <dbReference type="Proteomes" id="UP000245956"/>
    </source>
</evidence>
<dbReference type="InterPro" id="IPR047047">
    <property type="entry name" value="GST_Omega-like_C"/>
</dbReference>
<evidence type="ECO:0000313" key="5">
    <source>
        <dbReference type="Proteomes" id="UP001287286"/>
    </source>
</evidence>
<keyword evidence="5" id="KW-1185">Reference proteome</keyword>
<dbReference type="CDD" id="cd03190">
    <property type="entry name" value="GST_C_Omega_like"/>
    <property type="match status" value="1"/>
</dbReference>
<dbReference type="PANTHER" id="PTHR32419:SF25">
    <property type="entry name" value="GLUTATHIONE S-TRANSFERASE (EUROFUNG)"/>
    <property type="match status" value="1"/>
</dbReference>
<dbReference type="Pfam" id="PF13410">
    <property type="entry name" value="GST_C_2"/>
    <property type="match status" value="1"/>
</dbReference>
<dbReference type="AlphaFoldDB" id="A0A2U3DUJ3"/>
<reference evidence="2 5" key="4">
    <citation type="journal article" date="2024" name="Microbiol. Resour. Announc.">
        <title>Genome annotations for the ascomycete fungi Trichoderma harzianum, Trichoderma aggressivum, and Purpureocillium lilacinum.</title>
        <authorList>
            <person name="Beijen E.P.W."/>
            <person name="Ohm R.A."/>
        </authorList>
    </citation>
    <scope>NUCLEOTIDE SEQUENCE [LARGE SCALE GENOMIC DNA]</scope>
    <source>
        <strain evidence="2 5">CBS 150709</strain>
    </source>
</reference>
<dbReference type="Gene3D" id="3.40.30.10">
    <property type="entry name" value="Glutaredoxin"/>
    <property type="match status" value="1"/>
</dbReference>
<dbReference type="Gene3D" id="1.20.1050.10">
    <property type="match status" value="1"/>
</dbReference>
<dbReference type="Proteomes" id="UP000245956">
    <property type="component" value="Unassembled WGS sequence"/>
</dbReference>
<dbReference type="GO" id="GO:0004364">
    <property type="term" value="F:glutathione transferase activity"/>
    <property type="evidence" value="ECO:0007669"/>
    <property type="project" value="InterPro"/>
</dbReference>
<dbReference type="SUPFAM" id="SSF52833">
    <property type="entry name" value="Thioredoxin-like"/>
    <property type="match status" value="1"/>
</dbReference>
<dbReference type="GO" id="GO:0005737">
    <property type="term" value="C:cytoplasm"/>
    <property type="evidence" value="ECO:0007669"/>
    <property type="project" value="TreeGrafter"/>
</dbReference>
<sequence>MLRNACSRREIARENGDRFICHTRAAMHMPYCGAPKFPVPQFTAPASTELAPGGVPNVAGGGRRHDEMSTGIGLSSGVSFDGASDVGLTVQRLVEMASNTKEKIYHANGRFTRPDSTFRNFVSNQPGAQFPAEAGRYALYVSPGCPWAHRTLIVRLLKGLESIIDVYQVHMTMGPEGWYFSGEGDSLPEDPLHGFKTLRELYLKADPNYSGRYTVPVLWDKKADVLVNNESSEIIRMFYSEFDHLLPEPLREVNRPGDGLYPEALRSEIDELNDWVYNTVNNGVYKSGFAKSQESYNENVHALFQSLDRLEAKLQAHGKRFLLGDHITEVDVRLYTTLARFDVAYFTVFMCNLKSIRHDYPALHLWLRRLYWDQDVDGALRAAFYRTTQPYISQYALGYAHSRRKIVLGDATPLVVPAGPAVLMEPLEGR</sequence>
<accession>A0A2U3DUJ3</accession>
<dbReference type="EMBL" id="LCWV01000029">
    <property type="protein sequence ID" value="PWI65920.1"/>
    <property type="molecule type" value="Genomic_DNA"/>
</dbReference>
<dbReference type="InterPro" id="IPR036282">
    <property type="entry name" value="Glutathione-S-Trfase_C_sf"/>
</dbReference>
<feature type="domain" description="GST C-terminal" evidence="1">
    <location>
        <begin position="262"/>
        <end position="391"/>
    </location>
</feature>
<dbReference type="InterPro" id="IPR010987">
    <property type="entry name" value="Glutathione-S-Trfase_C-like"/>
</dbReference>
<reference evidence="3" key="1">
    <citation type="submission" date="2015-05" db="EMBL/GenBank/DDBJ databases">
        <authorList>
            <person name="Wang D.B."/>
            <person name="Wang M."/>
        </authorList>
    </citation>
    <scope>NUCLEOTIDE SEQUENCE</scope>
    <source>
        <strain evidence="3">36-1</strain>
    </source>
</reference>
<dbReference type="InterPro" id="IPR004045">
    <property type="entry name" value="Glutathione_S-Trfase_N"/>
</dbReference>
<name>A0A2U3DUJ3_PURLI</name>
<evidence type="ECO:0000259" key="1">
    <source>
        <dbReference type="PROSITE" id="PS50405"/>
    </source>
</evidence>
<protein>
    <recommendedName>
        <fullName evidence="1">GST C-terminal domain-containing protein</fullName>
    </recommendedName>
</protein>
<evidence type="ECO:0000313" key="3">
    <source>
        <dbReference type="EMBL" id="PWI65920.1"/>
    </source>
</evidence>
<dbReference type="Pfam" id="PF13409">
    <property type="entry name" value="GST_N_2"/>
    <property type="match status" value="1"/>
</dbReference>
<reference evidence="2" key="3">
    <citation type="submission" date="2023-11" db="EMBL/GenBank/DDBJ databases">
        <authorList>
            <person name="Beijen E."/>
            <person name="Ohm R.A."/>
        </authorList>
    </citation>
    <scope>NUCLEOTIDE SEQUENCE</scope>
    <source>
        <strain evidence="2">CBS 150709</strain>
    </source>
</reference>
<evidence type="ECO:0000313" key="2">
    <source>
        <dbReference type="EMBL" id="KAK4089954.1"/>
    </source>
</evidence>
<gene>
    <name evidence="3" type="ORF">PCL_05648</name>
    <name evidence="2" type="ORF">Purlil1_5580</name>
</gene>
<dbReference type="InterPro" id="IPR036249">
    <property type="entry name" value="Thioredoxin-like_sf"/>
</dbReference>
<dbReference type="EMBL" id="JAWRVI010000017">
    <property type="protein sequence ID" value="KAK4089954.1"/>
    <property type="molecule type" value="Genomic_DNA"/>
</dbReference>
<dbReference type="PANTHER" id="PTHR32419">
    <property type="entry name" value="GLUTATHIONYL-HYDROQUINONE REDUCTASE"/>
    <property type="match status" value="1"/>
</dbReference>
<dbReference type="Proteomes" id="UP001287286">
    <property type="component" value="Unassembled WGS sequence"/>
</dbReference>
<dbReference type="InterPro" id="IPR016639">
    <property type="entry name" value="GST_Omega/GSH"/>
</dbReference>
<proteinExistence type="predicted"/>